<dbReference type="GO" id="GO:0052689">
    <property type="term" value="F:carboxylic ester hydrolase activity"/>
    <property type="evidence" value="ECO:0007669"/>
    <property type="project" value="TreeGrafter"/>
</dbReference>
<evidence type="ECO:0000259" key="2">
    <source>
        <dbReference type="Pfam" id="PF01738"/>
    </source>
</evidence>
<dbReference type="Pfam" id="PF01738">
    <property type="entry name" value="DLH"/>
    <property type="match status" value="1"/>
</dbReference>
<dbReference type="InterPro" id="IPR002925">
    <property type="entry name" value="Dienelactn_hydro"/>
</dbReference>
<feature type="domain" description="Dienelactone hydrolase" evidence="2">
    <location>
        <begin position="289"/>
        <end position="372"/>
    </location>
</feature>
<dbReference type="EMBL" id="SBKQ01000002">
    <property type="protein sequence ID" value="RXR34788.1"/>
    <property type="molecule type" value="Genomic_DNA"/>
</dbReference>
<keyword evidence="1" id="KW-0812">Transmembrane</keyword>
<accession>A0A4Q1KWV1</accession>
<dbReference type="PANTHER" id="PTHR43265:SF1">
    <property type="entry name" value="ESTERASE ESTD"/>
    <property type="match status" value="1"/>
</dbReference>
<reference evidence="4" key="1">
    <citation type="submission" date="2019-01" db="EMBL/GenBank/DDBJ databases">
        <title>Cytophagaceae bacterium strain CAR-16.</title>
        <authorList>
            <person name="Chen W.-M."/>
        </authorList>
    </citation>
    <scope>NUCLEOTIDE SEQUENCE [LARGE SCALE GENOMIC DNA]</scope>
    <source>
        <strain evidence="4">ICH-30</strain>
    </source>
</reference>
<dbReference type="OrthoDB" id="1118238at2"/>
<protein>
    <submittedName>
        <fullName evidence="3">Carboxymethylenebutenolidase</fullName>
    </submittedName>
</protein>
<keyword evidence="4" id="KW-1185">Reference proteome</keyword>
<evidence type="ECO:0000313" key="3">
    <source>
        <dbReference type="EMBL" id="RXR34788.1"/>
    </source>
</evidence>
<dbReference type="InterPro" id="IPR053145">
    <property type="entry name" value="AB_hydrolase_Est10"/>
</dbReference>
<dbReference type="SUPFAM" id="SSF53474">
    <property type="entry name" value="alpha/beta-Hydrolases"/>
    <property type="match status" value="1"/>
</dbReference>
<dbReference type="AlphaFoldDB" id="A0A4Q1KWV1"/>
<dbReference type="Gene3D" id="3.40.50.1820">
    <property type="entry name" value="alpha/beta hydrolase"/>
    <property type="match status" value="1"/>
</dbReference>
<proteinExistence type="predicted"/>
<keyword evidence="1" id="KW-1133">Transmembrane helix</keyword>
<evidence type="ECO:0000313" key="4">
    <source>
        <dbReference type="Proteomes" id="UP000289734"/>
    </source>
</evidence>
<sequence>MKKMSNILQSIFSFTINLIKTQDKKRETKFSLIRYNEKGHRIVKSNILTLLVLIICSISFGQRAQIIKSFNHHSVVLKNDTINYHTYSKISIDSTKNLLVYLQGSKASSLYQIKEEEGKTYFGTVIPLDFKLLPDDYLLVVISKKGFPFLTEMDKEFPVPKIYYENQTLAYRTFQADQVINDIVKNHRNQFKKIIALGHSEGSDVVAKVGTINKKITHFGYWSGGGNTQFIDFITFVKNKVDKGFLSEEEAQTEINSILADLKKIMTNPNSIDNFWQGYTNSYKRWSSFSEPPIDNLLKIDKPIFAAIGSKDQSVALESAYLIPIEFIRQKKENLTFKVYPGLDHGFGKELENGKFEKHFNDVFQDFLNWVNDN</sequence>
<name>A0A4Q1KWV1_9FLAO</name>
<gene>
    <name evidence="3" type="ORF">EQG68_02440</name>
</gene>
<keyword evidence="1" id="KW-0472">Membrane</keyword>
<evidence type="ECO:0000256" key="1">
    <source>
        <dbReference type="SAM" id="Phobius"/>
    </source>
</evidence>
<dbReference type="InterPro" id="IPR029058">
    <property type="entry name" value="AB_hydrolase_fold"/>
</dbReference>
<dbReference type="PANTHER" id="PTHR43265">
    <property type="entry name" value="ESTERASE ESTD"/>
    <property type="match status" value="1"/>
</dbReference>
<organism evidence="3 4">
    <name type="scientific">Flavobacterium piscinae</name>
    <dbReference type="NCBI Taxonomy" id="2506424"/>
    <lineage>
        <taxon>Bacteria</taxon>
        <taxon>Pseudomonadati</taxon>
        <taxon>Bacteroidota</taxon>
        <taxon>Flavobacteriia</taxon>
        <taxon>Flavobacteriales</taxon>
        <taxon>Flavobacteriaceae</taxon>
        <taxon>Flavobacterium</taxon>
    </lineage>
</organism>
<dbReference type="Proteomes" id="UP000289734">
    <property type="component" value="Unassembled WGS sequence"/>
</dbReference>
<comment type="caution">
    <text evidence="3">The sequence shown here is derived from an EMBL/GenBank/DDBJ whole genome shotgun (WGS) entry which is preliminary data.</text>
</comment>
<feature type="transmembrane region" description="Helical" evidence="1">
    <location>
        <begin position="42"/>
        <end position="61"/>
    </location>
</feature>